<sequence length="133" mass="15221">MAVTVCLWYGSRLVGAIHPHSQVLMTDLDGGLISLMVTVSSSDQHTLTNTPPFCDFGVEMVTLKKVRSRNQRICHFWRVRFTTPGCLSADRKLKREMDLDRFSSQFYKNSITPLAGMTPGREKEIHCGRRLFW</sequence>
<dbReference type="EMBL" id="JBAWTH010000004">
    <property type="protein sequence ID" value="KAL2292297.1"/>
    <property type="molecule type" value="Genomic_DNA"/>
</dbReference>
<reference evidence="1 2" key="1">
    <citation type="submission" date="2024-03" db="EMBL/GenBank/DDBJ databases">
        <title>A high-quality draft genome sequence of Diaporthe vaccinii, a causative agent of upright dieback and viscid rot disease in cranberry plants.</title>
        <authorList>
            <person name="Sarrasin M."/>
            <person name="Lang B.F."/>
            <person name="Burger G."/>
        </authorList>
    </citation>
    <scope>NUCLEOTIDE SEQUENCE [LARGE SCALE GENOMIC DNA]</scope>
    <source>
        <strain evidence="1 2">IS7</strain>
    </source>
</reference>
<comment type="caution">
    <text evidence="1">The sequence shown here is derived from an EMBL/GenBank/DDBJ whole genome shotgun (WGS) entry which is preliminary data.</text>
</comment>
<keyword evidence="2" id="KW-1185">Reference proteome</keyword>
<evidence type="ECO:0000313" key="1">
    <source>
        <dbReference type="EMBL" id="KAL2292297.1"/>
    </source>
</evidence>
<dbReference type="Proteomes" id="UP001600888">
    <property type="component" value="Unassembled WGS sequence"/>
</dbReference>
<organism evidence="1 2">
    <name type="scientific">Diaporthe vaccinii</name>
    <dbReference type="NCBI Taxonomy" id="105482"/>
    <lineage>
        <taxon>Eukaryota</taxon>
        <taxon>Fungi</taxon>
        <taxon>Dikarya</taxon>
        <taxon>Ascomycota</taxon>
        <taxon>Pezizomycotina</taxon>
        <taxon>Sordariomycetes</taxon>
        <taxon>Sordariomycetidae</taxon>
        <taxon>Diaporthales</taxon>
        <taxon>Diaporthaceae</taxon>
        <taxon>Diaporthe</taxon>
        <taxon>Diaporthe eres species complex</taxon>
    </lineage>
</organism>
<proteinExistence type="predicted"/>
<protein>
    <submittedName>
        <fullName evidence="1">Uncharacterized protein</fullName>
    </submittedName>
</protein>
<name>A0ABR4FC56_9PEZI</name>
<evidence type="ECO:0000313" key="2">
    <source>
        <dbReference type="Proteomes" id="UP001600888"/>
    </source>
</evidence>
<accession>A0ABR4FC56</accession>
<gene>
    <name evidence="1" type="ORF">FJTKL_10892</name>
</gene>